<keyword evidence="2" id="KW-0472">Membrane</keyword>
<evidence type="ECO:0000256" key="1">
    <source>
        <dbReference type="SAM" id="MobiDB-lite"/>
    </source>
</evidence>
<feature type="transmembrane region" description="Helical" evidence="2">
    <location>
        <begin position="390"/>
        <end position="410"/>
    </location>
</feature>
<keyword evidence="5" id="KW-1185">Reference proteome</keyword>
<reference evidence="4" key="3">
    <citation type="submission" date="2025-05" db="UniProtKB">
        <authorList>
            <consortium name="EnsemblMetazoa"/>
        </authorList>
    </citation>
    <scope>IDENTIFICATION</scope>
</reference>
<dbReference type="GeneID" id="108050584"/>
<evidence type="ECO:0000313" key="4">
    <source>
        <dbReference type="EnsemblMetazoa" id="XP_016987806.1"/>
    </source>
</evidence>
<reference evidence="5" key="1">
    <citation type="journal article" date="2021" name="Elife">
        <title>Highly contiguous assemblies of 101 drosophilid genomes.</title>
        <authorList>
            <person name="Kim B.Y."/>
            <person name="Wang J.R."/>
            <person name="Miller D.E."/>
            <person name="Barmina O."/>
            <person name="Delaney E."/>
            <person name="Thompson A."/>
            <person name="Comeault A.A."/>
            <person name="Peede D."/>
            <person name="D'Agostino E.R."/>
            <person name="Pelaez J."/>
            <person name="Aguilar J.M."/>
            <person name="Haji D."/>
            <person name="Matsunaga T."/>
            <person name="Armstrong E.E."/>
            <person name="Zych M."/>
            <person name="Ogawa Y."/>
            <person name="Stamenkovic-Radak M."/>
            <person name="Jelic M."/>
            <person name="Veselinovic M.S."/>
            <person name="Tanaskovic M."/>
            <person name="Eric P."/>
            <person name="Gao J.J."/>
            <person name="Katoh T.K."/>
            <person name="Toda M.J."/>
            <person name="Watabe H."/>
            <person name="Watada M."/>
            <person name="Davis J.S."/>
            <person name="Moyle L.C."/>
            <person name="Manoli G."/>
            <person name="Bertolini E."/>
            <person name="Kostal V."/>
            <person name="Hawley R.S."/>
            <person name="Takahashi A."/>
            <person name="Jones C.D."/>
            <person name="Price D.K."/>
            <person name="Whiteman N."/>
            <person name="Kopp A."/>
            <person name="Matute D.R."/>
            <person name="Petrov D.A."/>
        </authorList>
    </citation>
    <scope>NUCLEOTIDE SEQUENCE [LARGE SCALE GENOMIC DNA]</scope>
</reference>
<accession>A0A6P4FRK6</accession>
<dbReference type="RefSeq" id="XP_016987806.1">
    <property type="nucleotide sequence ID" value="XM_017132317.1"/>
</dbReference>
<feature type="signal peptide" evidence="3">
    <location>
        <begin position="1"/>
        <end position="18"/>
    </location>
</feature>
<keyword evidence="2" id="KW-1133">Transmembrane helix</keyword>
<dbReference type="GO" id="GO:0030641">
    <property type="term" value="P:regulation of cellular pH"/>
    <property type="evidence" value="ECO:0007669"/>
    <property type="project" value="TreeGrafter"/>
</dbReference>
<dbReference type="InterPro" id="IPR008388">
    <property type="entry name" value="Ac45_acc_su"/>
</dbReference>
<proteinExistence type="predicted"/>
<feature type="chain" id="PRO_5027715391" evidence="3">
    <location>
        <begin position="19"/>
        <end position="430"/>
    </location>
</feature>
<evidence type="ECO:0000313" key="5">
    <source>
        <dbReference type="Proteomes" id="UP001652680"/>
    </source>
</evidence>
<keyword evidence="2" id="KW-0812">Transmembrane</keyword>
<dbReference type="Proteomes" id="UP001652680">
    <property type="component" value="Unassembled WGS sequence"/>
</dbReference>
<sequence length="430" mass="48810">MYCLVSLILVIYFSLGTADVTSSPPVLIWGTETSKATSIFRPVKFDKFYKIIKNLKRDNMIVIYLASELAAKDINCDVCFPYLSKIHPMNYYSQVEEPLKAVEQVSKMTREGIIWHTPLITEIRRLELEMELPCKKGQIHAFSFNDRNVLAHDAAMAVATYQFSDCPVVHLYTAYTEEDRAFQRRKSQKIRPAPIVMDPSKTVGSSTDGNDTDSSDPKQFSYTIVNNMTLLRHNMVVLLFQNIMMATKHRHFSLAFNRTHVVLPKGKEGVQVGLLNGVDIYRGIVVVMDTSISPLIIELVPSHGNWHLTRIIFGSNTTYYPRDLIFFGLDFSLCCPDITVFSSDSSRLTIFDLHLDILWRDNDNGMDAEYEAKPCWGCSVLMTPTLTQTIFVMLIVTLILWIGLAMILAIGQNRFLQNAADPDLHIKTDT</sequence>
<dbReference type="PANTHER" id="PTHR12471:SF7">
    <property type="entry name" value="V-TYPE PROTON ATPASE SUBUNIT S1"/>
    <property type="match status" value="1"/>
</dbReference>
<protein>
    <submittedName>
        <fullName evidence="6">Uncharacterized protein LOC108050584</fullName>
    </submittedName>
</protein>
<dbReference type="EnsemblMetazoa" id="XM_017132317.2">
    <property type="protein sequence ID" value="XP_016987806.1"/>
    <property type="gene ID" value="LOC108050584"/>
</dbReference>
<reference evidence="6" key="2">
    <citation type="submission" date="2025-04" db="UniProtKB">
        <authorList>
            <consortium name="RefSeq"/>
        </authorList>
    </citation>
    <scope>IDENTIFICATION</scope>
</reference>
<feature type="region of interest" description="Disordered" evidence="1">
    <location>
        <begin position="193"/>
        <end position="217"/>
    </location>
</feature>
<dbReference type="AlphaFoldDB" id="A0A6P4FRK6"/>
<dbReference type="OrthoDB" id="7863632at2759"/>
<gene>
    <name evidence="6" type="primary">LOC108050584</name>
    <name evidence="4" type="synonym">108050584</name>
</gene>
<organism evidence="6">
    <name type="scientific">Drosophila rhopaloa</name>
    <name type="common">Fruit fly</name>
    <dbReference type="NCBI Taxonomy" id="1041015"/>
    <lineage>
        <taxon>Eukaryota</taxon>
        <taxon>Metazoa</taxon>
        <taxon>Ecdysozoa</taxon>
        <taxon>Arthropoda</taxon>
        <taxon>Hexapoda</taxon>
        <taxon>Insecta</taxon>
        <taxon>Pterygota</taxon>
        <taxon>Neoptera</taxon>
        <taxon>Endopterygota</taxon>
        <taxon>Diptera</taxon>
        <taxon>Brachycera</taxon>
        <taxon>Muscomorpha</taxon>
        <taxon>Ephydroidea</taxon>
        <taxon>Drosophilidae</taxon>
        <taxon>Drosophila</taxon>
        <taxon>Sophophora</taxon>
    </lineage>
</organism>
<dbReference type="PANTHER" id="PTHR12471">
    <property type="entry name" value="VACUOLAR ATP SYNTHASE SUBUNIT S1"/>
    <property type="match status" value="1"/>
</dbReference>
<keyword evidence="3" id="KW-0732">Signal</keyword>
<evidence type="ECO:0000256" key="2">
    <source>
        <dbReference type="SAM" id="Phobius"/>
    </source>
</evidence>
<evidence type="ECO:0000256" key="3">
    <source>
        <dbReference type="SAM" id="SignalP"/>
    </source>
</evidence>
<dbReference type="GO" id="GO:0001671">
    <property type="term" value="F:ATPase activator activity"/>
    <property type="evidence" value="ECO:0007669"/>
    <property type="project" value="TreeGrafter"/>
</dbReference>
<dbReference type="GO" id="GO:0033176">
    <property type="term" value="C:proton-transporting V-type ATPase complex"/>
    <property type="evidence" value="ECO:0007669"/>
    <property type="project" value="TreeGrafter"/>
</dbReference>
<dbReference type="OMA" id="DINCDVC"/>
<evidence type="ECO:0000313" key="6">
    <source>
        <dbReference type="RefSeq" id="XP_016987806.1"/>
    </source>
</evidence>
<name>A0A6P4FRK6_DRORH</name>